<dbReference type="SUPFAM" id="SSF47576">
    <property type="entry name" value="Calponin-homology domain, CH-domain"/>
    <property type="match status" value="1"/>
</dbReference>
<dbReference type="GO" id="GO:0000922">
    <property type="term" value="C:spindle pole"/>
    <property type="evidence" value="ECO:0007669"/>
    <property type="project" value="TreeGrafter"/>
</dbReference>
<dbReference type="InterPro" id="IPR001715">
    <property type="entry name" value="CH_dom"/>
</dbReference>
<dbReference type="GO" id="GO:0000278">
    <property type="term" value="P:mitotic cell cycle"/>
    <property type="evidence" value="ECO:0007669"/>
    <property type="project" value="TreeGrafter"/>
</dbReference>
<keyword evidence="3" id="KW-0677">Repeat</keyword>
<dbReference type="GO" id="GO:0005516">
    <property type="term" value="F:calmodulin binding"/>
    <property type="evidence" value="ECO:0007669"/>
    <property type="project" value="UniProtKB-KW"/>
</dbReference>
<proteinExistence type="predicted"/>
<comment type="caution">
    <text evidence="7">The sequence shown here is derived from an EMBL/GenBank/DDBJ whole genome shotgun (WGS) entry which is preliminary data.</text>
</comment>
<dbReference type="PANTHER" id="PTHR22706:SF1">
    <property type="entry name" value="ASSEMBLY FACTOR FOR SPINDLE MICROTUBULES"/>
    <property type="match status" value="1"/>
</dbReference>
<dbReference type="OrthoDB" id="2148418at2759"/>
<comment type="subcellular location">
    <subcellularLocation>
        <location evidence="1">Cytoplasm</location>
    </subcellularLocation>
</comment>
<dbReference type="SMART" id="SM00015">
    <property type="entry name" value="IQ"/>
    <property type="match status" value="22"/>
</dbReference>
<dbReference type="PROSITE" id="PS50021">
    <property type="entry name" value="CH"/>
    <property type="match status" value="1"/>
</dbReference>
<evidence type="ECO:0000313" key="8">
    <source>
        <dbReference type="Proteomes" id="UP000198406"/>
    </source>
</evidence>
<dbReference type="PROSITE" id="PS50096">
    <property type="entry name" value="IQ"/>
    <property type="match status" value="8"/>
</dbReference>
<dbReference type="InParanoid" id="A0A1Z5KIP8"/>
<evidence type="ECO:0000256" key="3">
    <source>
        <dbReference type="ARBA" id="ARBA00022737"/>
    </source>
</evidence>
<dbReference type="InterPro" id="IPR000048">
    <property type="entry name" value="IQ_motif_EF-hand-BS"/>
</dbReference>
<dbReference type="EMBL" id="BDSP01000236">
    <property type="protein sequence ID" value="GAX26087.1"/>
    <property type="molecule type" value="Genomic_DNA"/>
</dbReference>
<evidence type="ECO:0000256" key="4">
    <source>
        <dbReference type="ARBA" id="ARBA00022860"/>
    </source>
</evidence>
<accession>A0A1Z5KIP8</accession>
<evidence type="ECO:0000256" key="5">
    <source>
        <dbReference type="SAM" id="MobiDB-lite"/>
    </source>
</evidence>
<dbReference type="Gene3D" id="1.10.418.10">
    <property type="entry name" value="Calponin-like domain"/>
    <property type="match status" value="2"/>
</dbReference>
<protein>
    <recommendedName>
        <fullName evidence="6">Calponin-homology (CH) domain-containing protein</fullName>
    </recommendedName>
</protein>
<dbReference type="InterPro" id="IPR036872">
    <property type="entry name" value="CH_dom_sf"/>
</dbReference>
<feature type="domain" description="Calponin-homology (CH)" evidence="6">
    <location>
        <begin position="627"/>
        <end position="731"/>
    </location>
</feature>
<keyword evidence="8" id="KW-1185">Reference proteome</keyword>
<dbReference type="Proteomes" id="UP000198406">
    <property type="component" value="Unassembled WGS sequence"/>
</dbReference>
<evidence type="ECO:0000256" key="2">
    <source>
        <dbReference type="ARBA" id="ARBA00022490"/>
    </source>
</evidence>
<evidence type="ECO:0000313" key="7">
    <source>
        <dbReference type="EMBL" id="GAX26087.1"/>
    </source>
</evidence>
<feature type="region of interest" description="Disordered" evidence="5">
    <location>
        <begin position="1"/>
        <end position="44"/>
    </location>
</feature>
<dbReference type="GO" id="GO:0007051">
    <property type="term" value="P:spindle organization"/>
    <property type="evidence" value="ECO:0007669"/>
    <property type="project" value="TreeGrafter"/>
</dbReference>
<evidence type="ECO:0000259" key="6">
    <source>
        <dbReference type="PROSITE" id="PS50021"/>
    </source>
</evidence>
<dbReference type="PANTHER" id="PTHR22706">
    <property type="entry name" value="ASSEMBLY FACTOR FOR SPINDLE MICROTUBULES"/>
    <property type="match status" value="1"/>
</dbReference>
<dbReference type="GO" id="GO:0005737">
    <property type="term" value="C:cytoplasm"/>
    <property type="evidence" value="ECO:0007669"/>
    <property type="project" value="UniProtKB-SubCell"/>
</dbReference>
<dbReference type="Pfam" id="PF00612">
    <property type="entry name" value="IQ"/>
    <property type="match status" value="8"/>
</dbReference>
<keyword evidence="2" id="KW-0963">Cytoplasm</keyword>
<dbReference type="InterPro" id="IPR051185">
    <property type="entry name" value="ASPM"/>
</dbReference>
<organism evidence="7 8">
    <name type="scientific">Fistulifera solaris</name>
    <name type="common">Oleaginous diatom</name>
    <dbReference type="NCBI Taxonomy" id="1519565"/>
    <lineage>
        <taxon>Eukaryota</taxon>
        <taxon>Sar</taxon>
        <taxon>Stramenopiles</taxon>
        <taxon>Ochrophyta</taxon>
        <taxon>Bacillariophyta</taxon>
        <taxon>Bacillariophyceae</taxon>
        <taxon>Bacillariophycidae</taxon>
        <taxon>Naviculales</taxon>
        <taxon>Naviculaceae</taxon>
        <taxon>Fistulifera</taxon>
    </lineage>
</organism>
<reference evidence="7 8" key="1">
    <citation type="journal article" date="2015" name="Plant Cell">
        <title>Oil accumulation by the oleaginous diatom Fistulifera solaris as revealed by the genome and transcriptome.</title>
        <authorList>
            <person name="Tanaka T."/>
            <person name="Maeda Y."/>
            <person name="Veluchamy A."/>
            <person name="Tanaka M."/>
            <person name="Abida H."/>
            <person name="Marechal E."/>
            <person name="Bowler C."/>
            <person name="Muto M."/>
            <person name="Sunaga Y."/>
            <person name="Tanaka M."/>
            <person name="Yoshino T."/>
            <person name="Taniguchi T."/>
            <person name="Fukuda Y."/>
            <person name="Nemoto M."/>
            <person name="Matsumoto M."/>
            <person name="Wong P.S."/>
            <person name="Aburatani S."/>
            <person name="Fujibuchi W."/>
        </authorList>
    </citation>
    <scope>NUCLEOTIDE SEQUENCE [LARGE SCALE GENOMIC DNA]</scope>
    <source>
        <strain evidence="7 8">JPCC DA0580</strain>
    </source>
</reference>
<gene>
    <name evidence="7" type="ORF">FisN_42Lh004</name>
</gene>
<evidence type="ECO:0000256" key="1">
    <source>
        <dbReference type="ARBA" id="ARBA00004496"/>
    </source>
</evidence>
<dbReference type="GO" id="GO:0051295">
    <property type="term" value="P:establishment of meiotic spindle localization"/>
    <property type="evidence" value="ECO:0007669"/>
    <property type="project" value="TreeGrafter"/>
</dbReference>
<keyword evidence="4" id="KW-0112">Calmodulin-binding</keyword>
<feature type="region of interest" description="Disordered" evidence="5">
    <location>
        <begin position="220"/>
        <end position="251"/>
    </location>
</feature>
<sequence length="1793" mass="207300">MEALHSSKRQPLGRRTNQEEKMSTAKKKQSQLFGDRTATENATPSFRRAVRATLTPRSMLSQEMQLSGDSSFISLSSPVVDNSVLPTTGVFSTMTTNTTKILSSKAIPGSTESNPVAIKESKPKSSIFKSTLQKFTEAPRHSPAPVNVPPTIVSSTAPALVIDTSAIPQNLPPEPISTSQGDASLDAALKGLMEAVMTPPSTTKSAGVCMDLSSVFCEAAQGTRPPKKPPIPRKQSSFVPGRSSQKKARMGKVKAKTIMSPIQLMPPTATTSADEKKNKEAWASQQEETFTTFLNYILCPPDEADTLQWHQRYAKARLKARAVFVSMSTTRDTLHSEISTGRVTIRTDKDIHADLTVRAEVMELLQSFQPQWLRLGLETMLGDIPNKMTMKDFILDRLLFDRKLLKKYTRGKCKVPSGRFEKDYKQEMRQLVLYRVLVLFFFLEEATQAHCFDQPLFNANSKYKAMKDILNALSRIVLHGQGNFARHLERQGLKVVYQQSVVDELDFRIVNLATDLRDGTRLARWAEELLHLPRFELIQKLEIPAGSRLQKIRNLQRVLGELMHLVPDSKVLAHHIVDGYRDRVFLLLWTLLAKSCLDDLLPVERVHEEIERLERLRSFSNFPFVPPDLKGSLLIWADLVCRRFGRSVQNWTSSFFDGVSVCILIHYYHPRLLRIEDIDYSEHSAKENAKRANKVLVRLGGMPHQIIPAKPSEESMLLALTCLCSRLLSSSAEDRATRLIQFAYRAYSERKMELRRKEAARLIWSAWEIHREVYYSSQRCTYAKAVAVLENFVLRYKNKFSLLRLSREQTHQKAVIIQKHVRRFLASKRTGVVTERINAAMIIQLWWTRMMVKQMIRDDAAVAIQHWWRNNVSRLHQKLILAASSVILKQWKAFRARRYTKMVQSACKIQRIWKGFLAQVNLQLAFIDIITVQALARRFLAGQEYKKRRQAVLLLQKKTKTHLLARKAHKENRLARCIQIAYLRYRVKILIEKDIESRRQAATRIQSAWRRHGAISRVSILLRACLRIQTAYRYYVARSAFYMKRQHATVIQNYWRSLKARKHFHNAVYAACSLQATWRSYSLRNRYLTKLLPIVDLGVKRLQSRIRGMRSRNEILRLHKAASVLQAWTRQKSAKTKYQFMRLQIIFAQTICRSYIATKRYSLIRSRTIRIQSCVRKWLSCQLAVRRRAYLLIIQRACRVWLAKRAMNMMVVARNNEIRAAQNIQSRFRGYLVRRETVNVRVSAIQIQRVFRGHVARIDYYIELVDIVIVQAVARMWMARQAAIERRNSVIRIQSVVRMYRMKKRFSQSRAKGSAAIILQRFVRDCLVRASTRRVRAATKLQKTWRCYTKHVDYMMAILSCIQIQAAARRFIAISMGAQRKAAIVRLQSIARRAIVKRHLTRQSFSAIKIQATTRMFLLRSKFLVRKIAITQVQRVVRGHIQRADLALQHFAATQIQGAWRAYVSVTYFICMELSAVTIQSLFRGWLGRKHAESCREEHLAISFCKERSARIIQCRYREHFRRMLEHISARKIALCWKQCRMQKVFRKMTAGFVQLQAAFRGFSVRAKDPLAASRLQRIEAAQNNSTMNPDLRLCNKTKRALNRLRKSSGLSDILDSIKFLERATRYSHHCCTAFTRAGAPDILFSLVRSCNRSLPHVELLEWILLTLSNVARFDEHLNSVATLTGVRIYLDLLQMFRDKEIVFSLSVALLLKSLKENVDLMGYCKSKENKKRLQAVYDVVSSRRSHILVENSNRNRFSKQDPKYRLVLARNQEATYAVAQRLLHKILKRIVD</sequence>
<name>A0A1Z5KIP8_FISSO</name>
<feature type="compositionally biased region" description="Basic residues" evidence="5">
    <location>
        <begin position="1"/>
        <end position="12"/>
    </location>
</feature>
<dbReference type="Gene3D" id="1.20.5.190">
    <property type="match status" value="5"/>
</dbReference>